<evidence type="ECO:0000313" key="17">
    <source>
        <dbReference type="Proteomes" id="UP000286482"/>
    </source>
</evidence>
<evidence type="ECO:0000256" key="9">
    <source>
        <dbReference type="ARBA" id="ARBA00023136"/>
    </source>
</evidence>
<evidence type="ECO:0000256" key="7">
    <source>
        <dbReference type="ARBA" id="ARBA00022989"/>
    </source>
</evidence>
<sequence>MAIHSLMSTRSTQGAIAWLISLLSFPFLAVPLYFFLGRNRFDGYVSSRQASSEQFKPYIDEMTRDIGNYIVTPSVNEPPVWLCRELCRIPVVKGNALQLLVDGDATFDHIIEGLRGANHYVLFQFFIIKDDGLGRRIRDALIDCSQRGVKVYLLFDEVGSYALDSSYLNTLNKAGVKVATFNKKGNIRKRFQVNFRNHRKNVVIDGNKAWLGGHNVGDEYLGKYPKFGHWRDTHMCIEGPAVKALQLSFLEDWNWAKGEILDLQWEITNCANQDAHILVLPTGPADELESAKLMFVQCIRSAKSRIWITSPYFVPDEAVIAALQLAALKGIDIRILIPDKPDHYLVYLTAFAYIHDVSPVGVKFYRYSDGFLHQKVMLIDDDLAAVGTANLDNRSFRLNFELTAIVHDVVFAQQVKQMLEDDFSKSQLVANDEFSNKPWYFQLLVRIARLSAPVL</sequence>
<evidence type="ECO:0000256" key="3">
    <source>
        <dbReference type="ARBA" id="ARBA00022516"/>
    </source>
</evidence>
<dbReference type="GO" id="GO:0005886">
    <property type="term" value="C:plasma membrane"/>
    <property type="evidence" value="ECO:0007669"/>
    <property type="project" value="UniProtKB-SubCell"/>
</dbReference>
<evidence type="ECO:0000256" key="6">
    <source>
        <dbReference type="ARBA" id="ARBA00022737"/>
    </source>
</evidence>
<dbReference type="EC" id="2.7.8.-" evidence="13"/>
<proteinExistence type="predicted"/>
<dbReference type="EMBL" id="RAQO01000004">
    <property type="protein sequence ID" value="RKF20470.1"/>
    <property type="molecule type" value="Genomic_DNA"/>
</dbReference>
<dbReference type="FunFam" id="3.30.870.10:FF:000021">
    <property type="entry name" value="Cardiolipin synthase"/>
    <property type="match status" value="1"/>
</dbReference>
<dbReference type="CDD" id="cd09161">
    <property type="entry name" value="PLDc_PaCLS_like_2"/>
    <property type="match status" value="1"/>
</dbReference>
<dbReference type="OrthoDB" id="9814092at2"/>
<evidence type="ECO:0000256" key="1">
    <source>
        <dbReference type="ARBA" id="ARBA00004651"/>
    </source>
</evidence>
<dbReference type="GO" id="GO:0032049">
    <property type="term" value="P:cardiolipin biosynthetic process"/>
    <property type="evidence" value="ECO:0007669"/>
    <property type="project" value="UniProtKB-UniRule"/>
</dbReference>
<keyword evidence="9 14" id="KW-0472">Membrane</keyword>
<evidence type="ECO:0000256" key="5">
    <source>
        <dbReference type="ARBA" id="ARBA00022692"/>
    </source>
</evidence>
<dbReference type="Pfam" id="PF13396">
    <property type="entry name" value="PLDc_N"/>
    <property type="match status" value="1"/>
</dbReference>
<evidence type="ECO:0000313" key="16">
    <source>
        <dbReference type="EMBL" id="RKF20470.1"/>
    </source>
</evidence>
<evidence type="ECO:0000256" key="11">
    <source>
        <dbReference type="ARBA" id="ARBA00023264"/>
    </source>
</evidence>
<protein>
    <recommendedName>
        <fullName evidence="13">Cardiolipin synthase</fullName>
        <ecNumber evidence="13">2.7.8.-</ecNumber>
    </recommendedName>
</protein>
<dbReference type="SMART" id="SM00155">
    <property type="entry name" value="PLDc"/>
    <property type="match status" value="2"/>
</dbReference>
<gene>
    <name evidence="16" type="primary">cls</name>
    <name evidence="16" type="ORF">DBZ36_06070</name>
</gene>
<evidence type="ECO:0000256" key="2">
    <source>
        <dbReference type="ARBA" id="ARBA00022475"/>
    </source>
</evidence>
<evidence type="ECO:0000256" key="8">
    <source>
        <dbReference type="ARBA" id="ARBA00023098"/>
    </source>
</evidence>
<dbReference type="InterPro" id="IPR001736">
    <property type="entry name" value="PLipase_D/transphosphatidylase"/>
</dbReference>
<dbReference type="Proteomes" id="UP000286482">
    <property type="component" value="Unassembled WGS sequence"/>
</dbReference>
<keyword evidence="6" id="KW-0677">Repeat</keyword>
<comment type="caution">
    <text evidence="16">The sequence shown here is derived from an EMBL/GenBank/DDBJ whole genome shotgun (WGS) entry which is preliminary data.</text>
</comment>
<comment type="function">
    <text evidence="12">Catalyzes the reversible phosphatidyl group transfer from one phosphatidylglycerol molecule to another to form cardiolipin (CL) (diphosphatidylglycerol) and glycerol.</text>
</comment>
<reference evidence="16 17" key="1">
    <citation type="submission" date="2018-09" db="EMBL/GenBank/DDBJ databases">
        <authorList>
            <person name="Wang Z."/>
        </authorList>
    </citation>
    <scope>NUCLEOTIDE SEQUENCE [LARGE SCALE GENOMIC DNA]</scope>
    <source>
        <strain evidence="16 17">ALS 81</strain>
    </source>
</reference>
<dbReference type="Gene3D" id="3.30.870.10">
    <property type="entry name" value="Endonuclease Chain A"/>
    <property type="match status" value="2"/>
</dbReference>
<dbReference type="AlphaFoldDB" id="A0A420EIG0"/>
<dbReference type="NCBIfam" id="TIGR04265">
    <property type="entry name" value="bac_cardiolipin"/>
    <property type="match status" value="1"/>
</dbReference>
<dbReference type="FunFam" id="3.30.870.10:FF:000014">
    <property type="entry name" value="Cardiolipin synthase"/>
    <property type="match status" value="1"/>
</dbReference>
<evidence type="ECO:0000256" key="4">
    <source>
        <dbReference type="ARBA" id="ARBA00022679"/>
    </source>
</evidence>
<comment type="subcellular location">
    <subcellularLocation>
        <location evidence="1">Cell membrane</location>
        <topology evidence="1">Multi-pass membrane protein</topology>
    </subcellularLocation>
</comment>
<evidence type="ECO:0000256" key="13">
    <source>
        <dbReference type="NCBIfam" id="TIGR04265"/>
    </source>
</evidence>
<keyword evidence="10" id="KW-0594">Phospholipid biosynthesis</keyword>
<dbReference type="GO" id="GO:0008808">
    <property type="term" value="F:cardiolipin synthase activity"/>
    <property type="evidence" value="ECO:0007669"/>
    <property type="project" value="UniProtKB-UniRule"/>
</dbReference>
<keyword evidence="2" id="KW-1003">Cell membrane</keyword>
<dbReference type="InterPro" id="IPR022924">
    <property type="entry name" value="Cardiolipin_synthase"/>
</dbReference>
<evidence type="ECO:0000259" key="15">
    <source>
        <dbReference type="PROSITE" id="PS50035"/>
    </source>
</evidence>
<feature type="transmembrane region" description="Helical" evidence="14">
    <location>
        <begin position="15"/>
        <end position="36"/>
    </location>
</feature>
<dbReference type="PANTHER" id="PTHR21248:SF22">
    <property type="entry name" value="PHOSPHOLIPASE D"/>
    <property type="match status" value="1"/>
</dbReference>
<feature type="domain" description="PLD phosphodiesterase" evidence="15">
    <location>
        <begin position="193"/>
        <end position="220"/>
    </location>
</feature>
<evidence type="ECO:0000256" key="14">
    <source>
        <dbReference type="SAM" id="Phobius"/>
    </source>
</evidence>
<name>A0A420EIG0_9ALTE</name>
<evidence type="ECO:0000256" key="12">
    <source>
        <dbReference type="ARBA" id="ARBA00057569"/>
    </source>
</evidence>
<keyword evidence="8" id="KW-0443">Lipid metabolism</keyword>
<dbReference type="SUPFAM" id="SSF56024">
    <property type="entry name" value="Phospholipase D/nuclease"/>
    <property type="match status" value="2"/>
</dbReference>
<keyword evidence="3" id="KW-0444">Lipid biosynthesis</keyword>
<dbReference type="Pfam" id="PF13091">
    <property type="entry name" value="PLDc_2"/>
    <property type="match status" value="2"/>
</dbReference>
<organism evidence="16 17">
    <name type="scientific">Alginatibacterium sediminis</name>
    <dbReference type="NCBI Taxonomy" id="2164068"/>
    <lineage>
        <taxon>Bacteria</taxon>
        <taxon>Pseudomonadati</taxon>
        <taxon>Pseudomonadota</taxon>
        <taxon>Gammaproteobacteria</taxon>
        <taxon>Alteromonadales</taxon>
        <taxon>Alteromonadaceae</taxon>
        <taxon>Alginatibacterium</taxon>
    </lineage>
</organism>
<keyword evidence="5 14" id="KW-0812">Transmembrane</keyword>
<dbReference type="InterPro" id="IPR025202">
    <property type="entry name" value="PLD-like_dom"/>
</dbReference>
<keyword evidence="4" id="KW-0808">Transferase</keyword>
<accession>A0A420EIG0</accession>
<dbReference type="PANTHER" id="PTHR21248">
    <property type="entry name" value="CARDIOLIPIN SYNTHASE"/>
    <property type="match status" value="1"/>
</dbReference>
<keyword evidence="17" id="KW-1185">Reference proteome</keyword>
<dbReference type="InterPro" id="IPR027379">
    <property type="entry name" value="CLS_N"/>
</dbReference>
<evidence type="ECO:0000256" key="10">
    <source>
        <dbReference type="ARBA" id="ARBA00023209"/>
    </source>
</evidence>
<keyword evidence="7 14" id="KW-1133">Transmembrane helix</keyword>
<keyword evidence="11" id="KW-1208">Phospholipid metabolism</keyword>
<feature type="domain" description="PLD phosphodiesterase" evidence="15">
    <location>
        <begin position="368"/>
        <end position="395"/>
    </location>
</feature>
<dbReference type="PROSITE" id="PS50035">
    <property type="entry name" value="PLD"/>
    <property type="match status" value="2"/>
</dbReference>